<protein>
    <submittedName>
        <fullName evidence="2">Glycosyltransferase</fullName>
        <ecNumber evidence="2">2.4.-.-</ecNumber>
    </submittedName>
</protein>
<proteinExistence type="predicted"/>
<dbReference type="SUPFAM" id="SSF53756">
    <property type="entry name" value="UDP-Glycosyltransferase/glycogen phosphorylase"/>
    <property type="match status" value="1"/>
</dbReference>
<keyword evidence="2" id="KW-0328">Glycosyltransferase</keyword>
<evidence type="ECO:0000313" key="2">
    <source>
        <dbReference type="EMBL" id="MDR9778021.1"/>
    </source>
</evidence>
<reference evidence="2" key="1">
    <citation type="submission" date="2023-04" db="EMBL/GenBank/DDBJ databases">
        <title>Genomic characterization of faba bean (Vicia faba) microsymbionts in Mexican soils.</title>
        <authorList>
            <person name="Rivera Orduna F.N."/>
            <person name="Guevara-Luna J."/>
            <person name="Yan J."/>
            <person name="Arroyo-Herrera I."/>
            <person name="Li Y."/>
            <person name="Vasquez-Murrieta M.S."/>
            <person name="Wang E.T."/>
        </authorList>
    </citation>
    <scope>NUCLEOTIDE SEQUENCE</scope>
    <source>
        <strain evidence="2">CH26</strain>
    </source>
</reference>
<dbReference type="AlphaFoldDB" id="A0AAJ2LRN2"/>
<dbReference type="Gene3D" id="3.40.50.2000">
    <property type="entry name" value="Glycogen Phosphorylase B"/>
    <property type="match status" value="1"/>
</dbReference>
<dbReference type="InterPro" id="IPR001296">
    <property type="entry name" value="Glyco_trans_1"/>
</dbReference>
<dbReference type="GO" id="GO:0016757">
    <property type="term" value="F:glycosyltransferase activity"/>
    <property type="evidence" value="ECO:0007669"/>
    <property type="project" value="UniProtKB-KW"/>
</dbReference>
<evidence type="ECO:0000313" key="3">
    <source>
        <dbReference type="Proteomes" id="UP001268610"/>
    </source>
</evidence>
<dbReference type="RefSeq" id="WP_310866163.1">
    <property type="nucleotide sequence ID" value="NZ_JAVLSF010000389.1"/>
</dbReference>
<keyword evidence="2" id="KW-0808">Transferase</keyword>
<dbReference type="Pfam" id="PF00534">
    <property type="entry name" value="Glycos_transf_1"/>
    <property type="match status" value="1"/>
</dbReference>
<feature type="domain" description="Glycosyl transferase family 1" evidence="1">
    <location>
        <begin position="2"/>
        <end position="80"/>
    </location>
</feature>
<comment type="caution">
    <text evidence="2">The sequence shown here is derived from an EMBL/GenBank/DDBJ whole genome shotgun (WGS) entry which is preliminary data.</text>
</comment>
<accession>A0AAJ2LRN2</accession>
<dbReference type="Proteomes" id="UP001268610">
    <property type="component" value="Unassembled WGS sequence"/>
</dbReference>
<feature type="non-terminal residue" evidence="2">
    <location>
        <position position="1"/>
    </location>
</feature>
<evidence type="ECO:0000259" key="1">
    <source>
        <dbReference type="Pfam" id="PF00534"/>
    </source>
</evidence>
<dbReference type="PANTHER" id="PTHR12526">
    <property type="entry name" value="GLYCOSYLTRANSFERASE"/>
    <property type="match status" value="1"/>
</dbReference>
<gene>
    <name evidence="2" type="ORF">RJJ65_36415</name>
</gene>
<name>A0AAJ2LRN2_9HYPH</name>
<sequence>QADFIAVPSINDIQPLGILDAFAWGKVVLSSDAIGPRQICEHQRNAWVSKAGDGEDLAKGIEYLINHPEFALQLAQQAKKEALEKYCFAQVAKAQDSFVREVYKHYHS</sequence>
<dbReference type="EC" id="2.4.-.-" evidence="2"/>
<dbReference type="EMBL" id="JAVLSF010000389">
    <property type="protein sequence ID" value="MDR9778021.1"/>
    <property type="molecule type" value="Genomic_DNA"/>
</dbReference>
<organism evidence="2 3">
    <name type="scientific">Rhizobium hidalgonense</name>
    <dbReference type="NCBI Taxonomy" id="1538159"/>
    <lineage>
        <taxon>Bacteria</taxon>
        <taxon>Pseudomonadati</taxon>
        <taxon>Pseudomonadota</taxon>
        <taxon>Alphaproteobacteria</taxon>
        <taxon>Hyphomicrobiales</taxon>
        <taxon>Rhizobiaceae</taxon>
        <taxon>Rhizobium/Agrobacterium group</taxon>
        <taxon>Rhizobium</taxon>
    </lineage>
</organism>